<reference evidence="2 3" key="1">
    <citation type="submission" date="2020-11" db="EMBL/GenBank/DDBJ databases">
        <title>Treponema Peruensis nv. sp., first commensal Treponema isolated from human feces.</title>
        <authorList>
            <person name="Belkhou C."/>
            <person name="Raes J."/>
        </authorList>
    </citation>
    <scope>NUCLEOTIDE SEQUENCE [LARGE SCALE GENOMIC DNA]</scope>
    <source>
        <strain evidence="2 3">RCC2812</strain>
    </source>
</reference>
<dbReference type="EMBL" id="CP064936">
    <property type="protein sequence ID" value="QQA02138.1"/>
    <property type="molecule type" value="Genomic_DNA"/>
</dbReference>
<dbReference type="InterPro" id="IPR025668">
    <property type="entry name" value="Tnp_DDE_dom"/>
</dbReference>
<dbReference type="Pfam" id="PF13612">
    <property type="entry name" value="DDE_Tnp_1_3"/>
    <property type="match status" value="1"/>
</dbReference>
<feature type="domain" description="Transposase DDE" evidence="1">
    <location>
        <begin position="1"/>
        <end position="86"/>
    </location>
</feature>
<keyword evidence="3" id="KW-1185">Reference proteome</keyword>
<dbReference type="Proteomes" id="UP000595224">
    <property type="component" value="Chromosome"/>
</dbReference>
<dbReference type="RefSeq" id="WP_198443600.1">
    <property type="nucleotide sequence ID" value="NZ_CP064936.1"/>
</dbReference>
<organism evidence="2 3">
    <name type="scientific">Treponema peruense</name>
    <dbReference type="NCBI Taxonomy" id="2787628"/>
    <lineage>
        <taxon>Bacteria</taxon>
        <taxon>Pseudomonadati</taxon>
        <taxon>Spirochaetota</taxon>
        <taxon>Spirochaetia</taxon>
        <taxon>Spirochaetales</taxon>
        <taxon>Treponemataceae</taxon>
        <taxon>Treponema</taxon>
    </lineage>
</organism>
<dbReference type="KEGG" id="tper:IWA51_06055"/>
<sequence length="89" mass="10061">MDSTLLTTCLNRRIFNHEVTKIITSRGKSTKGWFYGLKLHEVCSENGLLESVYFTSGNANDSKTVEKLTEKMTGRFFADAGYLKKNGIF</sequence>
<evidence type="ECO:0000313" key="2">
    <source>
        <dbReference type="EMBL" id="QQA02138.1"/>
    </source>
</evidence>
<proteinExistence type="predicted"/>
<evidence type="ECO:0000259" key="1">
    <source>
        <dbReference type="Pfam" id="PF13612"/>
    </source>
</evidence>
<dbReference type="AlphaFoldDB" id="A0A7T3RFG7"/>
<evidence type="ECO:0000313" key="3">
    <source>
        <dbReference type="Proteomes" id="UP000595224"/>
    </source>
</evidence>
<name>A0A7T3RFG7_9SPIR</name>
<gene>
    <name evidence="2" type="ORF">IWA51_06055</name>
</gene>
<accession>A0A7T3RFG7</accession>
<protein>
    <submittedName>
        <fullName evidence="2">Transposase</fullName>
    </submittedName>
</protein>